<proteinExistence type="inferred from homology"/>
<organism evidence="5 6">
    <name type="scientific">Owenia fusiformis</name>
    <name type="common">Polychaete worm</name>
    <dbReference type="NCBI Taxonomy" id="6347"/>
    <lineage>
        <taxon>Eukaryota</taxon>
        <taxon>Metazoa</taxon>
        <taxon>Spiralia</taxon>
        <taxon>Lophotrochozoa</taxon>
        <taxon>Annelida</taxon>
        <taxon>Polychaeta</taxon>
        <taxon>Sedentaria</taxon>
        <taxon>Canalipalpata</taxon>
        <taxon>Sabellida</taxon>
        <taxon>Oweniida</taxon>
        <taxon>Oweniidae</taxon>
        <taxon>Owenia</taxon>
    </lineage>
</organism>
<comment type="similarity">
    <text evidence="1">Belongs to the glycosyltransferase 25 family.</text>
</comment>
<dbReference type="AlphaFoldDB" id="A0A8J1UFF3"/>
<gene>
    <name evidence="5" type="ORF">OFUS_LOCUS7386</name>
</gene>
<dbReference type="PANTHER" id="PTHR10730">
    <property type="entry name" value="PROCOLLAGEN-LYSINE,2-OXOGLUTARATE 5-DIOXYGENASE/GLYCOSYLTRANSFERASE 25 FAMILY MEMBER"/>
    <property type="match status" value="1"/>
</dbReference>
<evidence type="ECO:0000256" key="2">
    <source>
        <dbReference type="ARBA" id="ARBA00022676"/>
    </source>
</evidence>
<evidence type="ECO:0000256" key="1">
    <source>
        <dbReference type="ARBA" id="ARBA00006721"/>
    </source>
</evidence>
<dbReference type="InterPro" id="IPR050757">
    <property type="entry name" value="Collagen_mod_GT25"/>
</dbReference>
<evidence type="ECO:0000256" key="3">
    <source>
        <dbReference type="ARBA" id="ARBA00022679"/>
    </source>
</evidence>
<sequence length="600" mass="70175">MKCVHLIYFLFFQVLSVFTGESKGLQERSDASANSFHQEVLNRPPTIAIVILVRNKAHTLPTFFSCLEKLRYPTDRISLWVRTDHNADHSSQLLKQWINAMSGHYHSIDVTYDKRKHEDDTAFEGETGPTHWPNSRITHVLKLRQKGLEYARKIWADFVLYVDVDNFLVNPDILHDLITQRRTIVGPMLNSTVDYYSNFWCAMTEKGFYARTEDYYPILYWRKLGSFPVAMLHSTFLIDLRRDESTKIQFYPPPPGYTGPYDDIIIFAIACQYAGVPMHVLNGKLYGYMLSPLDEMQTIETEVERMQHLRLECMLEDNRELPEPSSHIEVDLPPKDKAGFSQIYMINLLRRPERRERMLKSLEELRLQAKIFDAVDGKQLNDTYLFNLGVEMLPEYRDPYSGRSMTLGEIGCFLSHYFIWEEIVKEGYETVLVLEDDVRFDRGFRRRLDSVMDEVKRSQVGAELIYIGRKALKYKEESFLEESDQLVWPHYTYWTLAYIITQSGAKKLLDQKPLGKMVPVDEYLPIMFDKHTMDEWKLAFEPRNLVSLSVYPLLVYPMKYTGEPGYITDTEDSEVTLQNADPPEVREFTPQGPEIVKEEL</sequence>
<dbReference type="SUPFAM" id="SSF53448">
    <property type="entry name" value="Nucleotide-diphospho-sugar transferases"/>
    <property type="match status" value="1"/>
</dbReference>
<dbReference type="InterPro" id="IPR029044">
    <property type="entry name" value="Nucleotide-diphossugar_trans"/>
</dbReference>
<name>A0A8J1UFF3_OWEFU</name>
<protein>
    <recommendedName>
        <fullName evidence="4">Glycosyl transferase family 25 domain-containing protein</fullName>
    </recommendedName>
</protein>
<evidence type="ECO:0000313" key="5">
    <source>
        <dbReference type="EMBL" id="CAH1780733.1"/>
    </source>
</evidence>
<dbReference type="EMBL" id="CAIIXF020000004">
    <property type="protein sequence ID" value="CAH1780733.1"/>
    <property type="molecule type" value="Genomic_DNA"/>
</dbReference>
<dbReference type="InterPro" id="IPR002654">
    <property type="entry name" value="Glyco_trans_25"/>
</dbReference>
<dbReference type="PANTHER" id="PTHR10730:SF53">
    <property type="entry name" value="GLYCOSYLTRANSFERASE 25 FAMILY MEMBER"/>
    <property type="match status" value="1"/>
</dbReference>
<dbReference type="Pfam" id="PF03452">
    <property type="entry name" value="Anp1"/>
    <property type="match status" value="1"/>
</dbReference>
<keyword evidence="6" id="KW-1185">Reference proteome</keyword>
<dbReference type="Gene3D" id="3.90.550.10">
    <property type="entry name" value="Spore Coat Polysaccharide Biosynthesis Protein SpsA, Chain A"/>
    <property type="match status" value="1"/>
</dbReference>
<accession>A0A8J1UFF3</accession>
<evidence type="ECO:0000259" key="4">
    <source>
        <dbReference type="Pfam" id="PF01755"/>
    </source>
</evidence>
<dbReference type="Proteomes" id="UP000749559">
    <property type="component" value="Unassembled WGS sequence"/>
</dbReference>
<keyword evidence="3" id="KW-0808">Transferase</keyword>
<keyword evidence="2" id="KW-0328">Glycosyltransferase</keyword>
<reference evidence="5" key="1">
    <citation type="submission" date="2022-03" db="EMBL/GenBank/DDBJ databases">
        <authorList>
            <person name="Martin C."/>
        </authorList>
    </citation>
    <scope>NUCLEOTIDE SEQUENCE</scope>
</reference>
<dbReference type="Pfam" id="PF01755">
    <property type="entry name" value="Glyco_transf_25"/>
    <property type="match status" value="1"/>
</dbReference>
<feature type="domain" description="Glycosyl transferase family 25" evidence="4">
    <location>
        <begin position="341"/>
        <end position="523"/>
    </location>
</feature>
<dbReference type="CDD" id="cd06532">
    <property type="entry name" value="Glyco_transf_25"/>
    <property type="match status" value="1"/>
</dbReference>
<comment type="caution">
    <text evidence="5">The sequence shown here is derived from an EMBL/GenBank/DDBJ whole genome shotgun (WGS) entry which is preliminary data.</text>
</comment>
<evidence type="ECO:0000313" key="6">
    <source>
        <dbReference type="Proteomes" id="UP000749559"/>
    </source>
</evidence>
<dbReference type="GO" id="GO:0050211">
    <property type="term" value="F:procollagen galactosyltransferase activity"/>
    <property type="evidence" value="ECO:0007669"/>
    <property type="project" value="TreeGrafter"/>
</dbReference>
<dbReference type="OrthoDB" id="47375at2759"/>